<dbReference type="RefSeq" id="WP_316019110.1">
    <property type="nucleotide sequence ID" value="NZ_JAWDID010000022.1"/>
</dbReference>
<evidence type="ECO:0000256" key="1">
    <source>
        <dbReference type="ARBA" id="ARBA00023015"/>
    </source>
</evidence>
<keyword evidence="1" id="KW-0805">Transcription regulation</keyword>
<dbReference type="PANTHER" id="PTHR30146:SF138">
    <property type="entry name" value="TRANSCRIPTIONAL REGULATORY PROTEIN"/>
    <property type="match status" value="1"/>
</dbReference>
<dbReference type="InterPro" id="IPR010982">
    <property type="entry name" value="Lambda_DNA-bd_dom_sf"/>
</dbReference>
<feature type="domain" description="HTH lacI-type" evidence="4">
    <location>
        <begin position="6"/>
        <end position="60"/>
    </location>
</feature>
<evidence type="ECO:0000313" key="5">
    <source>
        <dbReference type="EMBL" id="MDU0341283.1"/>
    </source>
</evidence>
<evidence type="ECO:0000256" key="3">
    <source>
        <dbReference type="ARBA" id="ARBA00023163"/>
    </source>
</evidence>
<dbReference type="PROSITE" id="PS00356">
    <property type="entry name" value="HTH_LACI_1"/>
    <property type="match status" value="1"/>
</dbReference>
<dbReference type="InterPro" id="IPR046335">
    <property type="entry name" value="LacI/GalR-like_sensor"/>
</dbReference>
<dbReference type="SUPFAM" id="SSF47413">
    <property type="entry name" value="lambda repressor-like DNA-binding domains"/>
    <property type="match status" value="1"/>
</dbReference>
<keyword evidence="2 5" id="KW-0238">DNA-binding</keyword>
<dbReference type="Proteomes" id="UP001254257">
    <property type="component" value="Unassembled WGS sequence"/>
</dbReference>
<evidence type="ECO:0000313" key="6">
    <source>
        <dbReference type="Proteomes" id="UP001254257"/>
    </source>
</evidence>
<dbReference type="CDD" id="cd01392">
    <property type="entry name" value="HTH_LacI"/>
    <property type="match status" value="1"/>
</dbReference>
<dbReference type="PROSITE" id="PS50932">
    <property type="entry name" value="HTH_LACI_2"/>
    <property type="match status" value="1"/>
</dbReference>
<dbReference type="InterPro" id="IPR000843">
    <property type="entry name" value="HTH_LacI"/>
</dbReference>
<dbReference type="Pfam" id="PF00356">
    <property type="entry name" value="LacI"/>
    <property type="match status" value="1"/>
</dbReference>
<protein>
    <submittedName>
        <fullName evidence="5">LacI family DNA-binding transcriptional regulator</fullName>
    </submittedName>
</protein>
<accession>A0ABU3S921</accession>
<dbReference type="Pfam" id="PF13377">
    <property type="entry name" value="Peripla_BP_3"/>
    <property type="match status" value="1"/>
</dbReference>
<keyword evidence="3" id="KW-0804">Transcription</keyword>
<dbReference type="InterPro" id="IPR028082">
    <property type="entry name" value="Peripla_BP_I"/>
</dbReference>
<reference evidence="5 6" key="1">
    <citation type="submission" date="2023-09" db="EMBL/GenBank/DDBJ databases">
        <title>Whole genome shotgun sequencing (WGS) of Bosea sp. ZW T0_25, isolated from stored onions (Allium cepa).</title>
        <authorList>
            <person name="Stoll D.A."/>
            <person name="Huch M."/>
        </authorList>
    </citation>
    <scope>NUCLEOTIDE SEQUENCE [LARGE SCALE GENOMIC DNA]</scope>
    <source>
        <strain evidence="5 6">ZW T0_25</strain>
    </source>
</reference>
<proteinExistence type="predicted"/>
<dbReference type="SMART" id="SM00354">
    <property type="entry name" value="HTH_LACI"/>
    <property type="match status" value="1"/>
</dbReference>
<keyword evidence="6" id="KW-1185">Reference proteome</keyword>
<organism evidence="5 6">
    <name type="scientific">Bosea rubneri</name>
    <dbReference type="NCBI Taxonomy" id="3075434"/>
    <lineage>
        <taxon>Bacteria</taxon>
        <taxon>Pseudomonadati</taxon>
        <taxon>Pseudomonadota</taxon>
        <taxon>Alphaproteobacteria</taxon>
        <taxon>Hyphomicrobiales</taxon>
        <taxon>Boseaceae</taxon>
        <taxon>Bosea</taxon>
    </lineage>
</organism>
<evidence type="ECO:0000259" key="4">
    <source>
        <dbReference type="PROSITE" id="PS50932"/>
    </source>
</evidence>
<dbReference type="GO" id="GO:0003677">
    <property type="term" value="F:DNA binding"/>
    <property type="evidence" value="ECO:0007669"/>
    <property type="project" value="UniProtKB-KW"/>
</dbReference>
<dbReference type="Gene3D" id="3.40.50.2300">
    <property type="match status" value="2"/>
</dbReference>
<evidence type="ECO:0000256" key="2">
    <source>
        <dbReference type="ARBA" id="ARBA00023125"/>
    </source>
</evidence>
<dbReference type="CDD" id="cd06273">
    <property type="entry name" value="PBP1_LacI-like"/>
    <property type="match status" value="1"/>
</dbReference>
<sequence>MDGRRIKLSDVARDAGVSPATVSRAIAQPELVSPETLAKVMASAQRLGYLPDGAARALASGRSMTIGAIVPTLDSAIFARALQAMQATLAQSGYLLLVASHEASPAAETQAVRALLGRGVDGLMLVGAERAPETTALLRASGVPVVLTWCGDGHFASVAIDNVLAGRLAAEHLIALGHRRIGMITGPLHFNDRQTARLAGARQALAEAGLSLPDQLVTEQALTLAGGRAGCATLLELDDKPTALIGGVDLLAIGCIEEAHARGMNVPGDLAVVGIDGLDMSAHISPSLTTVHLPTGRIGQFAAMKLMALVRREAIEQHTVLPVELIVRRSAAGAS</sequence>
<comment type="caution">
    <text evidence="5">The sequence shown here is derived from an EMBL/GenBank/DDBJ whole genome shotgun (WGS) entry which is preliminary data.</text>
</comment>
<name>A0ABU3S921_9HYPH</name>
<dbReference type="Gene3D" id="1.10.260.40">
    <property type="entry name" value="lambda repressor-like DNA-binding domains"/>
    <property type="match status" value="1"/>
</dbReference>
<dbReference type="EMBL" id="JAWDID010000022">
    <property type="protein sequence ID" value="MDU0341283.1"/>
    <property type="molecule type" value="Genomic_DNA"/>
</dbReference>
<gene>
    <name evidence="5" type="ORF">RKE40_15395</name>
</gene>
<dbReference type="PANTHER" id="PTHR30146">
    <property type="entry name" value="LACI-RELATED TRANSCRIPTIONAL REPRESSOR"/>
    <property type="match status" value="1"/>
</dbReference>
<dbReference type="SUPFAM" id="SSF53822">
    <property type="entry name" value="Periplasmic binding protein-like I"/>
    <property type="match status" value="1"/>
</dbReference>